<evidence type="ECO:0000256" key="1">
    <source>
        <dbReference type="ARBA" id="ARBA00004114"/>
    </source>
</evidence>
<keyword evidence="3" id="KW-0206">Cytoskeleton</keyword>
<evidence type="ECO:0000256" key="6">
    <source>
        <dbReference type="SAM" id="MobiDB-lite"/>
    </source>
</evidence>
<accession>A0A8H8DJZ9</accession>
<evidence type="ECO:0000256" key="5">
    <source>
        <dbReference type="SAM" id="Coils"/>
    </source>
</evidence>
<dbReference type="PANTHER" id="PTHR20544">
    <property type="entry name" value="CENTROSOMAL PROTEIN CEP135"/>
    <property type="match status" value="1"/>
</dbReference>
<dbReference type="EMBL" id="JAEFCI010004194">
    <property type="protein sequence ID" value="KAG5461105.1"/>
    <property type="molecule type" value="Genomic_DNA"/>
</dbReference>
<evidence type="ECO:0000256" key="2">
    <source>
        <dbReference type="ARBA" id="ARBA00022490"/>
    </source>
</evidence>
<proteinExistence type="inferred from homology"/>
<comment type="similarity">
    <text evidence="4">Belongs to the CEP135/TSGA10 family.</text>
</comment>
<evidence type="ECO:0000256" key="3">
    <source>
        <dbReference type="ARBA" id="ARBA00023212"/>
    </source>
</evidence>
<sequence>SRARDLLATPKRARDILATPKRARDACHPGPPEMPSPAASKDRLRPLRARLEQLGYTGDHFGPDSAALVQRLLSDLIQTTTTCRQLKAERDRLAAEKADAEKKVGETELNCGSPELPPQLPPLRQELAHLTADNNALHLNLIKQIEERDAKERAVQLMVKRHQDDVTELKFLNSQYLHKIRVEQRKAEQERAKVEDWLRQQGVFAAMAKGKGGFAWATDGNQVQAMHSNISVREEEIARLGEQLEQARSSVVRTSAAFRSPAKYVLSASPSRSPSPLTTGPLQRVEQLESQLAFLQDYAADLEQRAKRSDEEKEVLRQEWKADQDGLLDRLRQAQEKNEALMRDLDVLESLVDEFEKMREDAETEAQPVSGTTAHRVNSLTEQRKYAAQHAGERADFHRQLADLRSQICSLSASLELTEREKKDVTGWLAESRLETQAAANERDKLIGVLESFEKQFVGFEDDIRGITAERDNIRQLYEQTLKELRNARQALSRQ</sequence>
<dbReference type="InterPro" id="IPR051877">
    <property type="entry name" value="Centriole_BasalBody_StrucProt"/>
</dbReference>
<dbReference type="PANTHER" id="PTHR20544:SF0">
    <property type="entry name" value="NUCLEOPROTEIN TPR_MLP1 DOMAIN-CONTAINING PROTEIN"/>
    <property type="match status" value="1"/>
</dbReference>
<feature type="region of interest" description="Disordered" evidence="6">
    <location>
        <begin position="1"/>
        <end position="41"/>
    </location>
</feature>
<evidence type="ECO:0000313" key="8">
    <source>
        <dbReference type="Proteomes" id="UP000673691"/>
    </source>
</evidence>
<dbReference type="Proteomes" id="UP000673691">
    <property type="component" value="Unassembled WGS sequence"/>
</dbReference>
<protein>
    <submittedName>
        <fullName evidence="7">Uncharacterized protein</fullName>
    </submittedName>
</protein>
<comment type="caution">
    <text evidence="7">The sequence shown here is derived from an EMBL/GenBank/DDBJ whole genome shotgun (WGS) entry which is preliminary data.</text>
</comment>
<dbReference type="OrthoDB" id="10254663at2759"/>
<feature type="coiled-coil region" evidence="5">
    <location>
        <begin position="83"/>
        <end position="110"/>
    </location>
</feature>
<comment type="subcellular location">
    <subcellularLocation>
        <location evidence="1">Cytoplasm</location>
        <location evidence="1">Cytoskeleton</location>
        <location evidence="1">Microtubule organizing center</location>
        <location evidence="1">Centrosome</location>
        <location evidence="1">Centriole</location>
    </subcellularLocation>
</comment>
<feature type="coiled-coil region" evidence="5">
    <location>
        <begin position="285"/>
        <end position="365"/>
    </location>
</feature>
<reference evidence="7 8" key="1">
    <citation type="journal article" name="Sci. Rep.">
        <title>Genome-scale phylogenetic analyses confirm Olpidium as the closest living zoosporic fungus to the non-flagellated, terrestrial fungi.</title>
        <authorList>
            <person name="Chang Y."/>
            <person name="Rochon D."/>
            <person name="Sekimoto S."/>
            <person name="Wang Y."/>
            <person name="Chovatia M."/>
            <person name="Sandor L."/>
            <person name="Salamov A."/>
            <person name="Grigoriev I.V."/>
            <person name="Stajich J.E."/>
            <person name="Spatafora J.W."/>
        </authorList>
    </citation>
    <scope>NUCLEOTIDE SEQUENCE [LARGE SCALE GENOMIC DNA]</scope>
    <source>
        <strain evidence="7">S191</strain>
    </source>
</reference>
<evidence type="ECO:0000313" key="7">
    <source>
        <dbReference type="EMBL" id="KAG5461105.1"/>
    </source>
</evidence>
<keyword evidence="8" id="KW-1185">Reference proteome</keyword>
<organism evidence="7 8">
    <name type="scientific">Olpidium bornovanus</name>
    <dbReference type="NCBI Taxonomy" id="278681"/>
    <lineage>
        <taxon>Eukaryota</taxon>
        <taxon>Fungi</taxon>
        <taxon>Fungi incertae sedis</taxon>
        <taxon>Olpidiomycota</taxon>
        <taxon>Olpidiomycotina</taxon>
        <taxon>Olpidiomycetes</taxon>
        <taxon>Olpidiales</taxon>
        <taxon>Olpidiaceae</taxon>
        <taxon>Olpidium</taxon>
    </lineage>
</organism>
<gene>
    <name evidence="7" type="ORF">BJ554DRAFT_6752</name>
</gene>
<dbReference type="GO" id="GO:0005814">
    <property type="term" value="C:centriole"/>
    <property type="evidence" value="ECO:0007669"/>
    <property type="project" value="UniProtKB-SubCell"/>
</dbReference>
<dbReference type="AlphaFoldDB" id="A0A8H8DJZ9"/>
<name>A0A8H8DJZ9_9FUNG</name>
<keyword evidence="2" id="KW-0963">Cytoplasm</keyword>
<keyword evidence="5" id="KW-0175">Coiled coil</keyword>
<feature type="non-terminal residue" evidence="7">
    <location>
        <position position="495"/>
    </location>
</feature>
<evidence type="ECO:0000256" key="4">
    <source>
        <dbReference type="ARBA" id="ARBA00038123"/>
    </source>
</evidence>
<feature type="non-terminal residue" evidence="7">
    <location>
        <position position="1"/>
    </location>
</feature>